<proteinExistence type="predicted"/>
<reference evidence="1 2" key="1">
    <citation type="journal article" date="2011" name="J. Bacteriol.">
        <title>Complete genome of the cellulolytic ruminal bacterium Ruminococcus albus 7.</title>
        <authorList>
            <person name="Suen G."/>
            <person name="Stevenson D.M."/>
            <person name="Bruce D.C."/>
            <person name="Chertkov O."/>
            <person name="Copeland A."/>
            <person name="Cheng J.F."/>
            <person name="Detter C."/>
            <person name="Detter J.C."/>
            <person name="Goodwin L.A."/>
            <person name="Han C.S."/>
            <person name="Hauser L.J."/>
            <person name="Ivanova N.N."/>
            <person name="Kyrpides N.C."/>
            <person name="Land M.L."/>
            <person name="Lapidus A."/>
            <person name="Lucas S."/>
            <person name="Ovchinnikova G."/>
            <person name="Pitluck S."/>
            <person name="Tapia R."/>
            <person name="Woyke T."/>
            <person name="Boyum J."/>
            <person name="Mead D."/>
            <person name="Weimer P.J."/>
        </authorList>
    </citation>
    <scope>NUCLEOTIDE SEQUENCE [LARGE SCALE GENOMIC DNA]</scope>
    <source>
        <strain evidence="2">ATCC 27210 / DSM 20455 / JCM 14654 / NCDO 2250 / 7</strain>
    </source>
</reference>
<dbReference type="HOGENOM" id="CLU_1331125_0_0_9"/>
<dbReference type="OrthoDB" id="2087066at2"/>
<dbReference type="AlphaFoldDB" id="E6UFH5"/>
<sequence>MGFFDSLLNGAKEIIDGTKTAIDKIQMDVDQEKNNTVNNERFNAPSEPLPAVAVQTGLRGYNVQFMLSSDFTEHAGYVASTVSLKYNPEHLGVLEYDDEGEITVSLHEGIGDFYEIGECIEEYISSGTLSGAELFEAFPDGIYKFKARISASDYMMYFYVLRSNASDPCDHDILLLFYPADVHNTNLEKKLVYCFDEAARTLTIQP</sequence>
<organism evidence="1 2">
    <name type="scientific">Ruminococcus albus (strain ATCC 27210 / DSM 20455 / JCM 14654 / NCDO 2250 / 7)</name>
    <dbReference type="NCBI Taxonomy" id="697329"/>
    <lineage>
        <taxon>Bacteria</taxon>
        <taxon>Bacillati</taxon>
        <taxon>Bacillota</taxon>
        <taxon>Clostridia</taxon>
        <taxon>Eubacteriales</taxon>
        <taxon>Oscillospiraceae</taxon>
        <taxon>Ruminococcus</taxon>
    </lineage>
</organism>
<dbReference type="KEGG" id="ral:Rumal_1365"/>
<dbReference type="EMBL" id="CP002403">
    <property type="protein sequence ID" value="ADU21879.1"/>
    <property type="molecule type" value="Genomic_DNA"/>
</dbReference>
<evidence type="ECO:0000313" key="2">
    <source>
        <dbReference type="Proteomes" id="UP000006919"/>
    </source>
</evidence>
<gene>
    <name evidence="1" type="ordered locus">Rumal_1365</name>
</gene>
<dbReference type="Proteomes" id="UP000006919">
    <property type="component" value="Chromosome"/>
</dbReference>
<evidence type="ECO:0000313" key="1">
    <source>
        <dbReference type="EMBL" id="ADU21879.1"/>
    </source>
</evidence>
<dbReference type="RefSeq" id="WP_013498048.1">
    <property type="nucleotide sequence ID" value="NC_014833.1"/>
</dbReference>
<name>E6UFH5_RUMA7</name>
<accession>E6UFH5</accession>
<protein>
    <submittedName>
        <fullName evidence="1">Uncharacterized protein</fullName>
    </submittedName>
</protein>